<dbReference type="Pfam" id="PF00583">
    <property type="entry name" value="Acetyltransf_1"/>
    <property type="match status" value="1"/>
</dbReference>
<name>A0A8I0GCF1_9ACTO</name>
<protein>
    <submittedName>
        <fullName evidence="3">GNAT family N-acetyltransferase</fullName>
    </submittedName>
</protein>
<evidence type="ECO:0000313" key="4">
    <source>
        <dbReference type="Proteomes" id="UP000627538"/>
    </source>
</evidence>
<comment type="caution">
    <text evidence="3">The sequence shown here is derived from an EMBL/GenBank/DDBJ whole genome shotgun (WGS) entry which is preliminary data.</text>
</comment>
<feature type="domain" description="N-acetyltransferase" evidence="2">
    <location>
        <begin position="1"/>
        <end position="157"/>
    </location>
</feature>
<keyword evidence="4" id="KW-1185">Reference proteome</keyword>
<evidence type="ECO:0000259" key="2">
    <source>
        <dbReference type="PROSITE" id="PS51186"/>
    </source>
</evidence>
<dbReference type="Proteomes" id="UP000627538">
    <property type="component" value="Unassembled WGS sequence"/>
</dbReference>
<gene>
    <name evidence="3" type="ORF">H8R10_05035</name>
</gene>
<reference evidence="3 4" key="1">
    <citation type="submission" date="2020-08" db="EMBL/GenBank/DDBJ databases">
        <title>Winkia gen. nov., sp. nov., isolated from faeces of the Anser albifrons in China.</title>
        <authorList>
            <person name="Liu Q."/>
        </authorList>
    </citation>
    <scope>NUCLEOTIDE SEQUENCE [LARGE SCALE GENOMIC DNA]</scope>
    <source>
        <strain evidence="3 4">C62</strain>
    </source>
</reference>
<dbReference type="Gene3D" id="3.40.630.30">
    <property type="match status" value="1"/>
</dbReference>
<keyword evidence="1 3" id="KW-0808">Transferase</keyword>
<evidence type="ECO:0000313" key="3">
    <source>
        <dbReference type="EMBL" id="MBD3689590.1"/>
    </source>
</evidence>
<dbReference type="GO" id="GO:0008080">
    <property type="term" value="F:N-acetyltransferase activity"/>
    <property type="evidence" value="ECO:0007669"/>
    <property type="project" value="InterPro"/>
</dbReference>
<dbReference type="InterPro" id="IPR016181">
    <property type="entry name" value="Acyl_CoA_acyltransferase"/>
</dbReference>
<accession>A0A8I0GCF1</accession>
<dbReference type="SUPFAM" id="SSF55729">
    <property type="entry name" value="Acyl-CoA N-acyltransferases (Nat)"/>
    <property type="match status" value="1"/>
</dbReference>
<proteinExistence type="predicted"/>
<dbReference type="InterPro" id="IPR000182">
    <property type="entry name" value="GNAT_dom"/>
</dbReference>
<sequence length="161" mass="17458">MVSLSFAESAEDRRALAALDVPAARFTTPPQSLLASVDANPHMKAVAIRDDEGVAGYFAVETGPSISEVSADPADVLLRMLAVARSRRRRGIAREMLSTALEPFLCAHYPTSPRVLLLVSVANWGAHRLYLDCGFRDTGFARLGPWGRQRVLARTLGVTPL</sequence>
<dbReference type="PANTHER" id="PTHR13947:SF37">
    <property type="entry name" value="LD18367P"/>
    <property type="match status" value="1"/>
</dbReference>
<dbReference type="InterPro" id="IPR050769">
    <property type="entry name" value="NAT_camello-type"/>
</dbReference>
<dbReference type="RefSeq" id="WP_191071626.1">
    <property type="nucleotide sequence ID" value="NZ_CP060506.1"/>
</dbReference>
<evidence type="ECO:0000256" key="1">
    <source>
        <dbReference type="ARBA" id="ARBA00022679"/>
    </source>
</evidence>
<dbReference type="EMBL" id="JACRUO010000001">
    <property type="protein sequence ID" value="MBD3689590.1"/>
    <property type="molecule type" value="Genomic_DNA"/>
</dbReference>
<organism evidence="3 4">
    <name type="scientific">Nanchangia anserum</name>
    <dbReference type="NCBI Taxonomy" id="2692125"/>
    <lineage>
        <taxon>Bacteria</taxon>
        <taxon>Bacillati</taxon>
        <taxon>Actinomycetota</taxon>
        <taxon>Actinomycetes</taxon>
        <taxon>Actinomycetales</taxon>
        <taxon>Actinomycetaceae</taxon>
        <taxon>Nanchangia</taxon>
    </lineage>
</organism>
<dbReference type="AlphaFoldDB" id="A0A8I0GCF1"/>
<dbReference type="PROSITE" id="PS51186">
    <property type="entry name" value="GNAT"/>
    <property type="match status" value="1"/>
</dbReference>
<dbReference type="PANTHER" id="PTHR13947">
    <property type="entry name" value="GNAT FAMILY N-ACETYLTRANSFERASE"/>
    <property type="match status" value="1"/>
</dbReference>